<dbReference type="GO" id="GO:0005739">
    <property type="term" value="C:mitochondrion"/>
    <property type="evidence" value="ECO:0007669"/>
    <property type="project" value="TreeGrafter"/>
</dbReference>
<comment type="caution">
    <text evidence="4">The sequence shown here is derived from an EMBL/GenBank/DDBJ whole genome shotgun (WGS) entry which is preliminary data.</text>
</comment>
<evidence type="ECO:0000313" key="4">
    <source>
        <dbReference type="EMBL" id="GMI10868.1"/>
    </source>
</evidence>
<dbReference type="Pfam" id="PF03969">
    <property type="entry name" value="AFG1_ATPase"/>
    <property type="match status" value="1"/>
</dbReference>
<dbReference type="GO" id="GO:0016887">
    <property type="term" value="F:ATP hydrolysis activity"/>
    <property type="evidence" value="ECO:0007669"/>
    <property type="project" value="InterPro"/>
</dbReference>
<sequence length="475" mass="52813">MDICNMRPSSFFFSSDCSDASALQSAYDGMINSKKGFKRDAFQQNAIDSLSDLQRSLASLNVKQAKGVYMHGGVGSGKTFVMDLFYDTAPTVKKRRMHFTSFMLEMHKRMAAKQKEREAQISGGFLKRILPKIHDDIGGTADSSTERSFSLFGTKIVLSSGDGEYNAMDKDNEDPLPVIAKEIVGETFLLCLDEFEVTDVADAFVLARLFEALFAEGLVLVTTSNRKPSDLYYDGLNRQVFMPTINAIEKSCEVISLEDSPVDYRGLKTRESGGEIFMAGEDGAKMLGELWAKAAKKGGPVESLTLTEASRKILVDATVEIKGGRVCKFDFKDLCESSKMPLGNSEFAMIANSFDEIFVDNIPNFNKGGSTIDGLRRFVLFVDACYDAKVRVYFSSKHTIQELWDNKEEIYDPRSLNKHGDLLGGASVVPVDTFTRFSLDRTISRLYEMSSDEYIGISGVEVKEAERNKKTKINL</sequence>
<keyword evidence="3" id="KW-0067">ATP-binding</keyword>
<dbReference type="GO" id="GO:0005524">
    <property type="term" value="F:ATP binding"/>
    <property type="evidence" value="ECO:0007669"/>
    <property type="project" value="UniProtKB-KW"/>
</dbReference>
<keyword evidence="5" id="KW-1185">Reference proteome</keyword>
<dbReference type="Proteomes" id="UP001165160">
    <property type="component" value="Unassembled WGS sequence"/>
</dbReference>
<dbReference type="InterPro" id="IPR005654">
    <property type="entry name" value="ATPase_AFG1-like"/>
</dbReference>
<keyword evidence="2" id="KW-0547">Nucleotide-binding</keyword>
<evidence type="ECO:0000256" key="1">
    <source>
        <dbReference type="ARBA" id="ARBA00010322"/>
    </source>
</evidence>
<dbReference type="PANTHER" id="PTHR12169">
    <property type="entry name" value="ATPASE N2B"/>
    <property type="match status" value="1"/>
</dbReference>
<reference evidence="5" key="1">
    <citation type="journal article" date="2023" name="Commun. Biol.">
        <title>Genome analysis of Parmales, the sister group of diatoms, reveals the evolutionary specialization of diatoms from phago-mixotrophs to photoautotrophs.</title>
        <authorList>
            <person name="Ban H."/>
            <person name="Sato S."/>
            <person name="Yoshikawa S."/>
            <person name="Yamada K."/>
            <person name="Nakamura Y."/>
            <person name="Ichinomiya M."/>
            <person name="Sato N."/>
            <person name="Blanc-Mathieu R."/>
            <person name="Endo H."/>
            <person name="Kuwata A."/>
            <person name="Ogata H."/>
        </authorList>
    </citation>
    <scope>NUCLEOTIDE SEQUENCE [LARGE SCALE GENOMIC DNA]</scope>
    <source>
        <strain evidence="5">NIES 3699</strain>
    </source>
</reference>
<accession>A0A9W7FF20</accession>
<dbReference type="PANTHER" id="PTHR12169:SF6">
    <property type="entry name" value="AFG1-LIKE ATPASE"/>
    <property type="match status" value="1"/>
</dbReference>
<dbReference type="InterPro" id="IPR027417">
    <property type="entry name" value="P-loop_NTPase"/>
</dbReference>
<proteinExistence type="inferred from homology"/>
<dbReference type="EMBL" id="BRXX01000422">
    <property type="protein sequence ID" value="GMI10868.1"/>
    <property type="molecule type" value="Genomic_DNA"/>
</dbReference>
<evidence type="ECO:0000256" key="3">
    <source>
        <dbReference type="ARBA" id="ARBA00022840"/>
    </source>
</evidence>
<evidence type="ECO:0000313" key="5">
    <source>
        <dbReference type="Proteomes" id="UP001165160"/>
    </source>
</evidence>
<evidence type="ECO:0000256" key="2">
    <source>
        <dbReference type="ARBA" id="ARBA00022741"/>
    </source>
</evidence>
<comment type="similarity">
    <text evidence="1">Belongs to the AFG1 ATPase family.</text>
</comment>
<dbReference type="Gene3D" id="3.40.50.300">
    <property type="entry name" value="P-loop containing nucleotide triphosphate hydrolases"/>
    <property type="match status" value="1"/>
</dbReference>
<organism evidence="4 5">
    <name type="scientific">Triparma verrucosa</name>
    <dbReference type="NCBI Taxonomy" id="1606542"/>
    <lineage>
        <taxon>Eukaryota</taxon>
        <taxon>Sar</taxon>
        <taxon>Stramenopiles</taxon>
        <taxon>Ochrophyta</taxon>
        <taxon>Bolidophyceae</taxon>
        <taxon>Parmales</taxon>
        <taxon>Triparmaceae</taxon>
        <taxon>Triparma</taxon>
    </lineage>
</organism>
<dbReference type="AlphaFoldDB" id="A0A9W7FF20"/>
<dbReference type="NCBIfam" id="NF040713">
    <property type="entry name" value="ZapE"/>
    <property type="match status" value="1"/>
</dbReference>
<name>A0A9W7FF20_9STRA</name>
<protein>
    <recommendedName>
        <fullName evidence="6">AFG1-like ATPase</fullName>
    </recommendedName>
</protein>
<dbReference type="SUPFAM" id="SSF52540">
    <property type="entry name" value="P-loop containing nucleoside triphosphate hydrolases"/>
    <property type="match status" value="1"/>
</dbReference>
<gene>
    <name evidence="4" type="ORF">TrVE_jg628</name>
</gene>
<evidence type="ECO:0008006" key="6">
    <source>
        <dbReference type="Google" id="ProtNLM"/>
    </source>
</evidence>